<accession>A0A6V7QAN6</accession>
<proteinExistence type="predicted"/>
<name>A0A6V7QAN6_ANACO</name>
<dbReference type="PANTHER" id="PTHR33257">
    <property type="entry name" value="OS05G0165500 PROTEIN"/>
    <property type="match status" value="1"/>
</dbReference>
<protein>
    <submittedName>
        <fullName evidence="1">Uncharacterized protein</fullName>
    </submittedName>
</protein>
<dbReference type="AlphaFoldDB" id="A0A6V7QAN6"/>
<organism evidence="1">
    <name type="scientific">Ananas comosus var. bracteatus</name>
    <name type="common">red pineapple</name>
    <dbReference type="NCBI Taxonomy" id="296719"/>
    <lineage>
        <taxon>Eukaryota</taxon>
        <taxon>Viridiplantae</taxon>
        <taxon>Streptophyta</taxon>
        <taxon>Embryophyta</taxon>
        <taxon>Tracheophyta</taxon>
        <taxon>Spermatophyta</taxon>
        <taxon>Magnoliopsida</taxon>
        <taxon>Liliopsida</taxon>
        <taxon>Poales</taxon>
        <taxon>Bromeliaceae</taxon>
        <taxon>Bromelioideae</taxon>
        <taxon>Ananas</taxon>
    </lineage>
</organism>
<reference evidence="1" key="1">
    <citation type="submission" date="2020-07" db="EMBL/GenBank/DDBJ databases">
        <authorList>
            <person name="Lin J."/>
        </authorList>
    </citation>
    <scope>NUCLEOTIDE SEQUENCE</scope>
</reference>
<evidence type="ECO:0000313" key="1">
    <source>
        <dbReference type="EMBL" id="CAD1839915.1"/>
    </source>
</evidence>
<dbReference type="PANTHER" id="PTHR33257:SF4">
    <property type="entry name" value="EXPRESSED PROTEIN"/>
    <property type="match status" value="1"/>
</dbReference>
<sequence>MLSTTTTTTTTTTLEKPLQLKEGNKLYSKLLSKESSLSNPSFRVYYALDSVGIPFLWESQPGKPKSTSMKMSSTSLLPPLTPPPSYYSNPAADHKAIFAKKPSKFNILHVMLPKIPFLRKIHVPSLLCFRLRNGTAGGPRESYSAVIMARRAST</sequence>
<dbReference type="EMBL" id="LR862134">
    <property type="protein sequence ID" value="CAD1839915.1"/>
    <property type="molecule type" value="Genomic_DNA"/>
</dbReference>
<gene>
    <name evidence="1" type="ORF">CB5_LOCUS23126</name>
</gene>